<gene>
    <name evidence="1" type="ORF">D9757_012913</name>
</gene>
<protein>
    <submittedName>
        <fullName evidence="1">Uncharacterized protein</fullName>
    </submittedName>
</protein>
<dbReference type="AlphaFoldDB" id="A0A8H5G0A5"/>
<reference evidence="1 2" key="1">
    <citation type="journal article" date="2020" name="ISME J.">
        <title>Uncovering the hidden diversity of litter-decomposition mechanisms in mushroom-forming fungi.</title>
        <authorList>
            <person name="Floudas D."/>
            <person name="Bentzer J."/>
            <person name="Ahren D."/>
            <person name="Johansson T."/>
            <person name="Persson P."/>
            <person name="Tunlid A."/>
        </authorList>
    </citation>
    <scope>NUCLEOTIDE SEQUENCE [LARGE SCALE GENOMIC DNA]</scope>
    <source>
        <strain evidence="1 2">CBS 406.79</strain>
    </source>
</reference>
<dbReference type="GO" id="GO:0004867">
    <property type="term" value="F:serine-type endopeptidase inhibitor activity"/>
    <property type="evidence" value="ECO:0007669"/>
    <property type="project" value="InterPro"/>
</dbReference>
<organism evidence="1 2">
    <name type="scientific">Collybiopsis confluens</name>
    <dbReference type="NCBI Taxonomy" id="2823264"/>
    <lineage>
        <taxon>Eukaryota</taxon>
        <taxon>Fungi</taxon>
        <taxon>Dikarya</taxon>
        <taxon>Basidiomycota</taxon>
        <taxon>Agaricomycotina</taxon>
        <taxon>Agaricomycetes</taxon>
        <taxon>Agaricomycetidae</taxon>
        <taxon>Agaricales</taxon>
        <taxon>Marasmiineae</taxon>
        <taxon>Omphalotaceae</taxon>
        <taxon>Collybiopsis</taxon>
    </lineage>
</organism>
<evidence type="ECO:0000313" key="2">
    <source>
        <dbReference type="Proteomes" id="UP000518752"/>
    </source>
</evidence>
<keyword evidence="2" id="KW-1185">Reference proteome</keyword>
<dbReference type="EMBL" id="JAACJN010000248">
    <property type="protein sequence ID" value="KAF5355604.1"/>
    <property type="molecule type" value="Genomic_DNA"/>
</dbReference>
<dbReference type="OrthoDB" id="3439489at2759"/>
<sequence>MVHPLVIQHRQNGHFEQRYLLHSKPQVPVSRFHIEDKSLNPKAVYTLPEGAEEQPWNIERVGDGYILSNPGGAPTAAIPHKGQEYLFALLNGERPTKWKIESVISAGFSLYVIKSADDGKFWVSSAPEHKNPTEENQIEIKRLILQPVEPPRYPPEAVFEIVRS</sequence>
<dbReference type="Pfam" id="PF16850">
    <property type="entry name" value="Inhibitor_I66"/>
    <property type="match status" value="1"/>
</dbReference>
<proteinExistence type="predicted"/>
<name>A0A8H5G0A5_9AGAR</name>
<accession>A0A8H5G0A5</accession>
<dbReference type="Gene3D" id="2.80.10.50">
    <property type="match status" value="1"/>
</dbReference>
<dbReference type="CDD" id="cd23428">
    <property type="entry name" value="beta-trefoil_Ricin_SPI"/>
    <property type="match status" value="1"/>
</dbReference>
<evidence type="ECO:0000313" key="1">
    <source>
        <dbReference type="EMBL" id="KAF5355604.1"/>
    </source>
</evidence>
<comment type="caution">
    <text evidence="1">The sequence shown here is derived from an EMBL/GenBank/DDBJ whole genome shotgun (WGS) entry which is preliminary data.</text>
</comment>
<dbReference type="InterPro" id="IPR031755">
    <property type="entry name" value="Inhibitor_I66"/>
</dbReference>
<dbReference type="Proteomes" id="UP000518752">
    <property type="component" value="Unassembled WGS sequence"/>
</dbReference>